<protein>
    <recommendedName>
        <fullName evidence="3">CoA-dependent acyltransferase</fullName>
    </recommendedName>
</protein>
<dbReference type="InterPro" id="IPR023213">
    <property type="entry name" value="CAT-like_dom_sf"/>
</dbReference>
<keyword evidence="2" id="KW-1185">Reference proteome</keyword>
<dbReference type="PANTHER" id="PTHR42034">
    <property type="entry name" value="CHROMOSOME 7, WHOLE GENOME SHOTGUN SEQUENCE-RELATED"/>
    <property type="match status" value="1"/>
</dbReference>
<dbReference type="EMBL" id="KZ678152">
    <property type="protein sequence ID" value="PSN59913.1"/>
    <property type="molecule type" value="Genomic_DNA"/>
</dbReference>
<gene>
    <name evidence="1" type="ORF">BS50DRAFT_222230</name>
</gene>
<evidence type="ECO:0008006" key="3">
    <source>
        <dbReference type="Google" id="ProtNLM"/>
    </source>
</evidence>
<dbReference type="Gene3D" id="3.30.559.10">
    <property type="entry name" value="Chloramphenicol acetyltransferase-like domain"/>
    <property type="match status" value="1"/>
</dbReference>
<reference evidence="1 2" key="1">
    <citation type="journal article" date="2018" name="Front. Microbiol.">
        <title>Genome-Wide Analysis of Corynespora cassiicola Leaf Fall Disease Putative Effectors.</title>
        <authorList>
            <person name="Lopez D."/>
            <person name="Ribeiro S."/>
            <person name="Label P."/>
            <person name="Fumanal B."/>
            <person name="Venisse J.S."/>
            <person name="Kohler A."/>
            <person name="de Oliveira R.R."/>
            <person name="Labutti K."/>
            <person name="Lipzen A."/>
            <person name="Lail K."/>
            <person name="Bauer D."/>
            <person name="Ohm R.A."/>
            <person name="Barry K.W."/>
            <person name="Spatafora J."/>
            <person name="Grigoriev I.V."/>
            <person name="Martin F.M."/>
            <person name="Pujade-Renaud V."/>
        </authorList>
    </citation>
    <scope>NUCLEOTIDE SEQUENCE [LARGE SCALE GENOMIC DNA]</scope>
    <source>
        <strain evidence="1 2">Philippines</strain>
    </source>
</reference>
<name>A0A2T2N3A3_CORCC</name>
<accession>A0A2T2N3A3</accession>
<organism evidence="1 2">
    <name type="scientific">Corynespora cassiicola Philippines</name>
    <dbReference type="NCBI Taxonomy" id="1448308"/>
    <lineage>
        <taxon>Eukaryota</taxon>
        <taxon>Fungi</taxon>
        <taxon>Dikarya</taxon>
        <taxon>Ascomycota</taxon>
        <taxon>Pezizomycotina</taxon>
        <taxon>Dothideomycetes</taxon>
        <taxon>Pleosporomycetidae</taxon>
        <taxon>Pleosporales</taxon>
        <taxon>Corynesporascaceae</taxon>
        <taxon>Corynespora</taxon>
    </lineage>
</organism>
<evidence type="ECO:0000313" key="2">
    <source>
        <dbReference type="Proteomes" id="UP000240883"/>
    </source>
</evidence>
<sequence length="516" mass="57958">MAEASHLKFEWKQNLGIWERDIDEAENFYTCLSEAWKGSGRMFFAITGFLSISLEVPQSSMTDNVEAKLQAAFQKAWLRLRFDHPTIASRTEYNHERKRYIKLYRPMDGVSPQSETCNWLEKTFIPLTTEISGLEWCNSDPPAPDYPTLFLISSKSPDGGKIIRRDVVIRSPHNVMDGIGALMLLERLILYASQFYDDLDFFQFPPPGSEATNLSPPLRVAAAIPSILSMERQRDLQLVIEKNASFKTEVDLMTVPFKRGQQVPGKHQRTFLKLSTMETRKILDASKKLGATVTHIYHASISLALRDLQIPGTEKQTKRYINYCLVNERPKCNGVFATSEHPVTVYHSVSGESLVVDLEVPSVEGQPCSQVERRAEFLAVTEKVKEYYESIRNSTSNLELVPSFWALGTPSVPDSARSSSSDIPIPPPDQTPSVSISSMGVVDKIIAPQHGQFKTHDPWVTGEELGTGLGVFLGTWEGSLVLSAAYNDAWHDRDEVDDFLKRCQEIVIAGIELHDS</sequence>
<dbReference type="Gene3D" id="3.30.559.30">
    <property type="entry name" value="Nonribosomal peptide synthetase, condensation domain"/>
    <property type="match status" value="1"/>
</dbReference>
<dbReference type="OrthoDB" id="2548233at2759"/>
<evidence type="ECO:0000313" key="1">
    <source>
        <dbReference type="EMBL" id="PSN59913.1"/>
    </source>
</evidence>
<dbReference type="Proteomes" id="UP000240883">
    <property type="component" value="Unassembled WGS sequence"/>
</dbReference>
<dbReference type="AlphaFoldDB" id="A0A2T2N3A3"/>
<dbReference type="PANTHER" id="PTHR42034:SF1">
    <property type="entry name" value="CONDENSATION DOMAIN-CONTAINING PROTEIN"/>
    <property type="match status" value="1"/>
</dbReference>
<proteinExistence type="predicted"/>